<dbReference type="PANTHER" id="PTHR11863">
    <property type="entry name" value="STEROL DESATURASE"/>
    <property type="match status" value="1"/>
</dbReference>
<organism evidence="7 8">
    <name type="scientific">Mangrovimicrobium sediminis</name>
    <dbReference type="NCBI Taxonomy" id="2562682"/>
    <lineage>
        <taxon>Bacteria</taxon>
        <taxon>Pseudomonadati</taxon>
        <taxon>Pseudomonadota</taxon>
        <taxon>Gammaproteobacteria</taxon>
        <taxon>Cellvibrionales</taxon>
        <taxon>Halieaceae</taxon>
        <taxon>Mangrovimicrobium</taxon>
    </lineage>
</organism>
<evidence type="ECO:0000256" key="1">
    <source>
        <dbReference type="ARBA" id="ARBA00004370"/>
    </source>
</evidence>
<evidence type="ECO:0000256" key="3">
    <source>
        <dbReference type="ARBA" id="ARBA00022989"/>
    </source>
</evidence>
<reference evidence="7 8" key="1">
    <citation type="submission" date="2019-04" db="EMBL/GenBank/DDBJ databases">
        <title>Taxonomy of novel Haliea sp. from mangrove soil of West Coast of India.</title>
        <authorList>
            <person name="Verma A."/>
            <person name="Kumar P."/>
            <person name="Krishnamurthi S."/>
        </authorList>
    </citation>
    <scope>NUCLEOTIDE SEQUENCE [LARGE SCALE GENOMIC DNA]</scope>
    <source>
        <strain evidence="7 8">SAOS-164</strain>
    </source>
</reference>
<proteinExistence type="predicted"/>
<feature type="transmembrane region" description="Helical" evidence="5">
    <location>
        <begin position="129"/>
        <end position="149"/>
    </location>
</feature>
<feature type="transmembrane region" description="Helical" evidence="5">
    <location>
        <begin position="36"/>
        <end position="57"/>
    </location>
</feature>
<evidence type="ECO:0000256" key="4">
    <source>
        <dbReference type="ARBA" id="ARBA00023136"/>
    </source>
</evidence>
<keyword evidence="8" id="KW-1185">Reference proteome</keyword>
<sequence>MHNPLVWVAIATVVMLLLEILTGRHRGVYRAGDFKLLIGSFFLGRWVMAPLAIGLIAGVYKLVLPADWGGSLADTPFWLASPALVLLGEFCFYWVHRWAHQPRLSQALWRIHRTHHSGRHMNVLLEFRLNLAWFFIIPSGWVSGLALYLGLGEAVLGYVVLLQVWNLVTHANFRWDDPLRRAAYIGPVFRALEHVLVSPGIHHTHHGFGEDGKNYRNFGTVIALYDWVFGTLHIPSGRPANYGMPGRDVHWLEELAYPLVQIPAKRDAG</sequence>
<name>A0A4Z0LXM6_9GAMM</name>
<dbReference type="GO" id="GO:0016020">
    <property type="term" value="C:membrane"/>
    <property type="evidence" value="ECO:0007669"/>
    <property type="project" value="UniProtKB-SubCell"/>
</dbReference>
<evidence type="ECO:0000256" key="5">
    <source>
        <dbReference type="SAM" id="Phobius"/>
    </source>
</evidence>
<evidence type="ECO:0000313" key="7">
    <source>
        <dbReference type="EMBL" id="TGD71908.1"/>
    </source>
</evidence>
<dbReference type="GO" id="GO:0005506">
    <property type="term" value="F:iron ion binding"/>
    <property type="evidence" value="ECO:0007669"/>
    <property type="project" value="InterPro"/>
</dbReference>
<keyword evidence="2 5" id="KW-0812">Transmembrane</keyword>
<keyword evidence="4 5" id="KW-0472">Membrane</keyword>
<dbReference type="AlphaFoldDB" id="A0A4Z0LXM6"/>
<protein>
    <submittedName>
        <fullName evidence="7">Fatty acid hydroxylase family protein</fullName>
    </submittedName>
</protein>
<dbReference type="Pfam" id="PF04116">
    <property type="entry name" value="FA_hydroxylase"/>
    <property type="match status" value="1"/>
</dbReference>
<comment type="caution">
    <text evidence="7">The sequence shown here is derived from an EMBL/GenBank/DDBJ whole genome shotgun (WGS) entry which is preliminary data.</text>
</comment>
<comment type="subcellular location">
    <subcellularLocation>
        <location evidence="1">Membrane</location>
    </subcellularLocation>
</comment>
<dbReference type="EMBL" id="SRLE01000012">
    <property type="protein sequence ID" value="TGD71908.1"/>
    <property type="molecule type" value="Genomic_DNA"/>
</dbReference>
<dbReference type="GO" id="GO:0016491">
    <property type="term" value="F:oxidoreductase activity"/>
    <property type="evidence" value="ECO:0007669"/>
    <property type="project" value="InterPro"/>
</dbReference>
<dbReference type="InterPro" id="IPR006694">
    <property type="entry name" value="Fatty_acid_hydroxylase"/>
</dbReference>
<evidence type="ECO:0000313" key="8">
    <source>
        <dbReference type="Proteomes" id="UP000298050"/>
    </source>
</evidence>
<evidence type="ECO:0000256" key="2">
    <source>
        <dbReference type="ARBA" id="ARBA00022692"/>
    </source>
</evidence>
<feature type="domain" description="Fatty acid hydroxylase" evidence="6">
    <location>
        <begin position="83"/>
        <end position="231"/>
    </location>
</feature>
<dbReference type="Proteomes" id="UP000298050">
    <property type="component" value="Unassembled WGS sequence"/>
</dbReference>
<dbReference type="GO" id="GO:0008610">
    <property type="term" value="P:lipid biosynthetic process"/>
    <property type="evidence" value="ECO:0007669"/>
    <property type="project" value="InterPro"/>
</dbReference>
<evidence type="ECO:0000259" key="6">
    <source>
        <dbReference type="Pfam" id="PF04116"/>
    </source>
</evidence>
<feature type="transmembrane region" description="Helical" evidence="5">
    <location>
        <begin position="6"/>
        <end position="24"/>
    </location>
</feature>
<keyword evidence="3 5" id="KW-1133">Transmembrane helix</keyword>
<dbReference type="InterPro" id="IPR050307">
    <property type="entry name" value="Sterol_Desaturase_Related"/>
</dbReference>
<dbReference type="RefSeq" id="WP_135445952.1">
    <property type="nucleotide sequence ID" value="NZ_SRLE01000012.1"/>
</dbReference>
<dbReference type="OrthoDB" id="9770329at2"/>
<gene>
    <name evidence="7" type="ORF">E4634_17510</name>
</gene>
<accession>A0A4Z0LXM6</accession>
<feature type="transmembrane region" description="Helical" evidence="5">
    <location>
        <begin position="77"/>
        <end position="95"/>
    </location>
</feature>